<feature type="compositionally biased region" description="Basic residues" evidence="9">
    <location>
        <begin position="585"/>
        <end position="594"/>
    </location>
</feature>
<dbReference type="InterPro" id="IPR036867">
    <property type="entry name" value="R3H_dom_sf"/>
</dbReference>
<dbReference type="Pfam" id="PF01424">
    <property type="entry name" value="R3H"/>
    <property type="match status" value="1"/>
</dbReference>
<feature type="domain" description="G-patch" evidence="10">
    <location>
        <begin position="776"/>
        <end position="819"/>
    </location>
</feature>
<evidence type="ECO:0000256" key="6">
    <source>
        <dbReference type="ARBA" id="ARBA00022664"/>
    </source>
</evidence>
<feature type="compositionally biased region" description="Basic and acidic residues" evidence="9">
    <location>
        <begin position="261"/>
        <end position="270"/>
    </location>
</feature>
<keyword evidence="13" id="KW-1185">Reference proteome</keyword>
<feature type="compositionally biased region" description="Acidic residues" evidence="9">
    <location>
        <begin position="137"/>
        <end position="197"/>
    </location>
</feature>
<evidence type="ECO:0000256" key="4">
    <source>
        <dbReference type="ARBA" id="ARBA00018964"/>
    </source>
</evidence>
<sequence>MGDTVGKSGVMWGGGYAPIFVKAGELFKDGEVDVIKLDADTGEITVDIEHLDDAAVPQMEDPRDDFEVEITGLPEVAHGVIAPLPDVAVWTPERGPAGRVDQMEAGETSMTSDAELAKGFSETLVVEDDLSQGPSEEGVEEDEEDEEDEEEEEEEEGGQDGEALSEAEVMEVEEVFVQEEEGSDPDAEPVEADDDPFFIDVQGSSQHDQSGYPEDPLFFVDVQPVHGVVVEETSITYETSHPSIPLGRAPSRSPSPQVEEIVFRPRKYEQPKPISVNVPPPTIASTSSRPGPAEEPARPEFALPTSLNRRQKKALKREKRARNKGKAREKNRKRLQAYEGSDLEWGSDGPPAGILDIEGSEDDDGAENDEEILRDYLKGTILGFNARDVGAGDEDSESGSDLDEDIARAYDASALVGDEALELESGEEDNPDIEGSSASDDDNEDEDEDDDNDDSSELGEIEFEWQAEADDNVSEDEEDDEGDLFKGKDDWNDTEWFIKNLEDALDGETDMNDRKSRRALFSSIENGDFGDDWGTVPVKRNKKGSGIPLELQGQWEKDRQRKAEKKRQRDLDRLADLLDPYPATHGKKKGKSKGSSRIEQAKLAHLIPESASRVAELFDIPSDFDEPQGSSSRFSGRLAALLPGGRGFASIDAGIRSFIADDGKTTYSVPPMDKEGRKKVHMLAECYGLSSKSRGKGKARFTVLTKTMRTGKNLNEDKIARLVNAAPFSGGLFYKALYAKQKKDKKDSKKGPGDRGSSARMRDGEAVGEGAERIGIDNIGHQLLSRMGWAEGSRIGRSEGGLENPVVAIVKSTKAGLGA</sequence>
<evidence type="ECO:0000256" key="3">
    <source>
        <dbReference type="ARBA" id="ARBA00010306"/>
    </source>
</evidence>
<proteinExistence type="inferred from homology"/>
<dbReference type="InterPro" id="IPR034082">
    <property type="entry name" value="R3H_G-patch"/>
</dbReference>
<evidence type="ECO:0000256" key="1">
    <source>
        <dbReference type="ARBA" id="ARBA00004123"/>
    </source>
</evidence>
<feature type="region of interest" description="Disordered" evidence="9">
    <location>
        <begin position="385"/>
        <end position="490"/>
    </location>
</feature>
<gene>
    <name evidence="12" type="ORF">DB88DRAFT_181663</name>
</gene>
<dbReference type="GO" id="GO:0005737">
    <property type="term" value="C:cytoplasm"/>
    <property type="evidence" value="ECO:0007669"/>
    <property type="project" value="UniProtKB-SubCell"/>
</dbReference>
<feature type="compositionally biased region" description="Acidic residues" evidence="9">
    <location>
        <begin position="358"/>
        <end position="370"/>
    </location>
</feature>
<evidence type="ECO:0000256" key="5">
    <source>
        <dbReference type="ARBA" id="ARBA00022490"/>
    </source>
</evidence>
<feature type="compositionally biased region" description="Acidic residues" evidence="9">
    <location>
        <begin position="391"/>
        <end position="404"/>
    </location>
</feature>
<feature type="compositionally biased region" description="Basic and acidic residues" evidence="9">
    <location>
        <begin position="555"/>
        <end position="576"/>
    </location>
</feature>
<dbReference type="InterPro" id="IPR051189">
    <property type="entry name" value="Splicing_assoc_domain"/>
</dbReference>
<dbReference type="CDD" id="cd02646">
    <property type="entry name" value="R3H_G-patch"/>
    <property type="match status" value="1"/>
</dbReference>
<comment type="similarity">
    <text evidence="3">Belongs to the SQS1 family.</text>
</comment>
<dbReference type="GO" id="GO:0003676">
    <property type="term" value="F:nucleic acid binding"/>
    <property type="evidence" value="ECO:0007669"/>
    <property type="project" value="UniProtKB-UniRule"/>
</dbReference>
<evidence type="ECO:0000313" key="13">
    <source>
        <dbReference type="Proteomes" id="UP001182556"/>
    </source>
</evidence>
<name>A0AAD9FV80_PAPLA</name>
<feature type="compositionally biased region" description="Acidic residues" evidence="9">
    <location>
        <begin position="419"/>
        <end position="432"/>
    </location>
</feature>
<dbReference type="InterPro" id="IPR001374">
    <property type="entry name" value="R3H_dom"/>
</dbReference>
<evidence type="ECO:0000256" key="8">
    <source>
        <dbReference type="ARBA" id="ARBA00023242"/>
    </source>
</evidence>
<keyword evidence="6" id="KW-0507">mRNA processing</keyword>
<dbReference type="GO" id="GO:0008380">
    <property type="term" value="P:RNA splicing"/>
    <property type="evidence" value="ECO:0007669"/>
    <property type="project" value="UniProtKB-KW"/>
</dbReference>
<dbReference type="SMART" id="SM00443">
    <property type="entry name" value="G_patch"/>
    <property type="match status" value="1"/>
</dbReference>
<comment type="caution">
    <text evidence="12">The sequence shown here is derived from an EMBL/GenBank/DDBJ whole genome shotgun (WGS) entry which is preliminary data.</text>
</comment>
<feature type="region of interest" description="Disordered" evidence="9">
    <location>
        <begin position="744"/>
        <end position="767"/>
    </location>
</feature>
<evidence type="ECO:0000259" key="11">
    <source>
        <dbReference type="PROSITE" id="PS51061"/>
    </source>
</evidence>
<dbReference type="Proteomes" id="UP001182556">
    <property type="component" value="Unassembled WGS sequence"/>
</dbReference>
<dbReference type="InterPro" id="IPR000467">
    <property type="entry name" value="G_patch_dom"/>
</dbReference>
<feature type="region of interest" description="Disordered" evidence="9">
    <location>
        <begin position="237"/>
        <end position="372"/>
    </location>
</feature>
<evidence type="ECO:0000256" key="7">
    <source>
        <dbReference type="ARBA" id="ARBA00023187"/>
    </source>
</evidence>
<comment type="subcellular location">
    <subcellularLocation>
        <location evidence="2">Cytoplasm</location>
    </subcellularLocation>
    <subcellularLocation>
        <location evidence="1">Nucleus</location>
    </subcellularLocation>
</comment>
<dbReference type="GO" id="GO:0006397">
    <property type="term" value="P:mRNA processing"/>
    <property type="evidence" value="ECO:0007669"/>
    <property type="project" value="UniProtKB-KW"/>
</dbReference>
<feature type="domain" description="R3H" evidence="11">
    <location>
        <begin position="645"/>
        <end position="708"/>
    </location>
</feature>
<evidence type="ECO:0000313" key="12">
    <source>
        <dbReference type="EMBL" id="KAK1926793.1"/>
    </source>
</evidence>
<dbReference type="GO" id="GO:0005634">
    <property type="term" value="C:nucleus"/>
    <property type="evidence" value="ECO:0007669"/>
    <property type="project" value="UniProtKB-SubCell"/>
</dbReference>
<dbReference type="AlphaFoldDB" id="A0AAD9FV80"/>
<evidence type="ECO:0000259" key="10">
    <source>
        <dbReference type="PROSITE" id="PS50174"/>
    </source>
</evidence>
<keyword evidence="7" id="KW-0508">mRNA splicing</keyword>
<dbReference type="SUPFAM" id="SSF82708">
    <property type="entry name" value="R3H domain"/>
    <property type="match status" value="1"/>
</dbReference>
<dbReference type="EMBL" id="JAODAN010000002">
    <property type="protein sequence ID" value="KAK1926793.1"/>
    <property type="molecule type" value="Genomic_DNA"/>
</dbReference>
<organism evidence="12 13">
    <name type="scientific">Papiliotrema laurentii</name>
    <name type="common">Cryptococcus laurentii</name>
    <dbReference type="NCBI Taxonomy" id="5418"/>
    <lineage>
        <taxon>Eukaryota</taxon>
        <taxon>Fungi</taxon>
        <taxon>Dikarya</taxon>
        <taxon>Basidiomycota</taxon>
        <taxon>Agaricomycotina</taxon>
        <taxon>Tremellomycetes</taxon>
        <taxon>Tremellales</taxon>
        <taxon>Rhynchogastremaceae</taxon>
        <taxon>Papiliotrema</taxon>
    </lineage>
</organism>
<dbReference type="SMART" id="SM00393">
    <property type="entry name" value="R3H"/>
    <property type="match status" value="1"/>
</dbReference>
<dbReference type="PANTHER" id="PTHR14195">
    <property type="entry name" value="G PATCH DOMAIN CONTAINING PROTEIN 2"/>
    <property type="match status" value="1"/>
</dbReference>
<feature type="compositionally biased region" description="Basic and acidic residues" evidence="9">
    <location>
        <begin position="744"/>
        <end position="753"/>
    </location>
</feature>
<reference evidence="12" key="1">
    <citation type="submission" date="2023-02" db="EMBL/GenBank/DDBJ databases">
        <title>Identification and recombinant expression of a fungal hydrolase from Papiliotrema laurentii that hydrolyzes apple cutin and clears colloidal polyester polyurethane.</title>
        <authorList>
            <consortium name="DOE Joint Genome Institute"/>
            <person name="Roman V.A."/>
            <person name="Bojanowski C."/>
            <person name="Crable B.R."/>
            <person name="Wagner D.N."/>
            <person name="Hung C.S."/>
            <person name="Nadeau L.J."/>
            <person name="Schratz L."/>
            <person name="Haridas S."/>
            <person name="Pangilinan J."/>
            <person name="Lipzen A."/>
            <person name="Na H."/>
            <person name="Yan M."/>
            <person name="Ng V."/>
            <person name="Grigoriev I.V."/>
            <person name="Spatafora J.W."/>
            <person name="Barlow D."/>
            <person name="Biffinger J."/>
            <person name="Kelley-Loughnane N."/>
            <person name="Varaljay V.A."/>
            <person name="Crookes-Goodson W.J."/>
        </authorList>
    </citation>
    <scope>NUCLEOTIDE SEQUENCE</scope>
    <source>
        <strain evidence="12">5307AH</strain>
    </source>
</reference>
<feature type="region of interest" description="Disordered" evidence="9">
    <location>
        <begin position="125"/>
        <end position="217"/>
    </location>
</feature>
<evidence type="ECO:0000256" key="2">
    <source>
        <dbReference type="ARBA" id="ARBA00004496"/>
    </source>
</evidence>
<dbReference type="PROSITE" id="PS50174">
    <property type="entry name" value="G_PATCH"/>
    <property type="match status" value="1"/>
</dbReference>
<feature type="compositionally biased region" description="Basic residues" evidence="9">
    <location>
        <begin position="309"/>
        <end position="335"/>
    </location>
</feature>
<feature type="region of interest" description="Disordered" evidence="9">
    <location>
        <begin position="531"/>
        <end position="597"/>
    </location>
</feature>
<keyword evidence="8" id="KW-0539">Nucleus</keyword>
<dbReference type="Pfam" id="PF01585">
    <property type="entry name" value="G-patch"/>
    <property type="match status" value="1"/>
</dbReference>
<dbReference type="PROSITE" id="PS51061">
    <property type="entry name" value="R3H"/>
    <property type="match status" value="1"/>
</dbReference>
<evidence type="ECO:0000256" key="9">
    <source>
        <dbReference type="SAM" id="MobiDB-lite"/>
    </source>
</evidence>
<dbReference type="Gene3D" id="3.30.1370.50">
    <property type="entry name" value="R3H-like domain"/>
    <property type="match status" value="1"/>
</dbReference>
<keyword evidence="5" id="KW-0963">Cytoplasm</keyword>
<protein>
    <recommendedName>
        <fullName evidence="4">Protein SQS1</fullName>
    </recommendedName>
</protein>
<accession>A0AAD9FV80</accession>
<feature type="compositionally biased region" description="Acidic residues" evidence="9">
    <location>
        <begin position="439"/>
        <end position="482"/>
    </location>
</feature>